<comment type="caution">
    <text evidence="1">The sequence shown here is derived from an EMBL/GenBank/DDBJ whole genome shotgun (WGS) entry which is preliminary data.</text>
</comment>
<reference evidence="1 2" key="1">
    <citation type="submission" date="2021-05" db="EMBL/GenBank/DDBJ databases">
        <title>Molecular characterization for Shewanella algae harboring chromosomal blaOXA-55-like strains isolated from clinical and environment sample.</title>
        <authorList>
            <person name="Ohama Y."/>
            <person name="Aoki K."/>
            <person name="Harada S."/>
            <person name="Moriya K."/>
            <person name="Ishii Y."/>
            <person name="Tateda K."/>
        </authorList>
    </citation>
    <scope>NUCLEOTIDE SEQUENCE [LARGE SCALE GENOMIC DNA]</scope>
    <source>
        <strain evidence="1 2">MBTL60-118</strain>
    </source>
</reference>
<sequence>MTNLNPQIILAHKAAEHAAKESGFSCYADLNESNNETAKEAARAAFDNALAGSPVEA</sequence>
<evidence type="ECO:0000313" key="2">
    <source>
        <dbReference type="Proteomes" id="UP000773469"/>
    </source>
</evidence>
<name>A0ABQ4P0P7_SHECO</name>
<dbReference type="EMBL" id="BPEU01000013">
    <property type="protein sequence ID" value="GIU41010.1"/>
    <property type="molecule type" value="Genomic_DNA"/>
</dbReference>
<accession>A0ABQ4P0P7</accession>
<dbReference type="Proteomes" id="UP000773469">
    <property type="component" value="Unassembled WGS sequence"/>
</dbReference>
<dbReference type="RefSeq" id="WP_220756918.1">
    <property type="nucleotide sequence ID" value="NZ_BPEU01000013.1"/>
</dbReference>
<organism evidence="1 2">
    <name type="scientific">Shewanella colwelliana</name>
    <name type="common">Alteromonas colwelliana</name>
    <dbReference type="NCBI Taxonomy" id="23"/>
    <lineage>
        <taxon>Bacteria</taxon>
        <taxon>Pseudomonadati</taxon>
        <taxon>Pseudomonadota</taxon>
        <taxon>Gammaproteobacteria</taxon>
        <taxon>Alteromonadales</taxon>
        <taxon>Shewanellaceae</taxon>
        <taxon>Shewanella</taxon>
    </lineage>
</organism>
<proteinExistence type="predicted"/>
<evidence type="ECO:0000313" key="1">
    <source>
        <dbReference type="EMBL" id="GIU41010.1"/>
    </source>
</evidence>
<gene>
    <name evidence="1" type="ORF">TUM3794_20380</name>
</gene>
<keyword evidence="2" id="KW-1185">Reference proteome</keyword>
<protein>
    <submittedName>
        <fullName evidence="1">Uncharacterized protein</fullName>
    </submittedName>
</protein>